<evidence type="ECO:0000313" key="7">
    <source>
        <dbReference type="EMBL" id="KAB0795150.1"/>
    </source>
</evidence>
<dbReference type="InterPro" id="IPR035595">
    <property type="entry name" value="UDP_glycos_trans_CS"/>
</dbReference>
<evidence type="ECO:0000256" key="4">
    <source>
        <dbReference type="SAM" id="MobiDB-lite"/>
    </source>
</evidence>
<accession>A0A5N4ACU9</accession>
<dbReference type="PROSITE" id="PS50888">
    <property type="entry name" value="BHLH"/>
    <property type="match status" value="1"/>
</dbReference>
<feature type="region of interest" description="Disordered" evidence="4">
    <location>
        <begin position="1642"/>
        <end position="1675"/>
    </location>
</feature>
<feature type="compositionally biased region" description="Basic and acidic residues" evidence="4">
    <location>
        <begin position="1239"/>
        <end position="1248"/>
    </location>
</feature>
<dbReference type="CDD" id="cd03784">
    <property type="entry name" value="GT1_Gtf-like"/>
    <property type="match status" value="1"/>
</dbReference>
<feature type="region of interest" description="Disordered" evidence="4">
    <location>
        <begin position="1299"/>
        <end position="1336"/>
    </location>
</feature>
<feature type="transmembrane region" description="Helical" evidence="5">
    <location>
        <begin position="332"/>
        <end position="355"/>
    </location>
</feature>
<keyword evidence="5" id="KW-1133">Transmembrane helix</keyword>
<feature type="compositionally biased region" description="Basic and acidic residues" evidence="4">
    <location>
        <begin position="1790"/>
        <end position="1802"/>
    </location>
</feature>
<dbReference type="InParanoid" id="A0A5N4ACU9"/>
<evidence type="ECO:0000256" key="3">
    <source>
        <dbReference type="ARBA" id="ARBA00022679"/>
    </source>
</evidence>
<dbReference type="Gene3D" id="4.10.280.10">
    <property type="entry name" value="Helix-loop-helix DNA-binding domain"/>
    <property type="match status" value="1"/>
</dbReference>
<dbReference type="Pfam" id="PF00201">
    <property type="entry name" value="UDPGT"/>
    <property type="match status" value="1"/>
</dbReference>
<comment type="caution">
    <text evidence="7">The sequence shown here is derived from an EMBL/GenBank/DDBJ whole genome shotgun (WGS) entry which is preliminary data.</text>
</comment>
<comment type="similarity">
    <text evidence="1">Belongs to the UDP-glycosyltransferase family.</text>
</comment>
<dbReference type="SMART" id="SM00353">
    <property type="entry name" value="HLH"/>
    <property type="match status" value="1"/>
</dbReference>
<protein>
    <recommendedName>
        <fullName evidence="6">BHLH domain-containing protein</fullName>
    </recommendedName>
</protein>
<dbReference type="GO" id="GO:0046983">
    <property type="term" value="F:protein dimerization activity"/>
    <property type="evidence" value="ECO:0007669"/>
    <property type="project" value="InterPro"/>
</dbReference>
<evidence type="ECO:0000256" key="2">
    <source>
        <dbReference type="ARBA" id="ARBA00022676"/>
    </source>
</evidence>
<name>A0A5N4ACU9_PHOPY</name>
<evidence type="ECO:0000256" key="1">
    <source>
        <dbReference type="ARBA" id="ARBA00009995"/>
    </source>
</evidence>
<reference evidence="7 8" key="1">
    <citation type="journal article" date="2018" name="Elife">
        <title>Firefly genomes illuminate parallel origins of bioluminescence in beetles.</title>
        <authorList>
            <person name="Fallon T.R."/>
            <person name="Lower S.E."/>
            <person name="Chang C.H."/>
            <person name="Bessho-Uehara M."/>
            <person name="Martin G.J."/>
            <person name="Bewick A.J."/>
            <person name="Behringer M."/>
            <person name="Debat H.J."/>
            <person name="Wong I."/>
            <person name="Day J.C."/>
            <person name="Suvorov A."/>
            <person name="Silva C.J."/>
            <person name="Stanger-Hall K.F."/>
            <person name="Hall D.W."/>
            <person name="Schmitz R.J."/>
            <person name="Nelson D.R."/>
            <person name="Lewis S.M."/>
            <person name="Shigenobu S."/>
            <person name="Bybee S.M."/>
            <person name="Larracuente A.M."/>
            <person name="Oba Y."/>
            <person name="Weng J.K."/>
        </authorList>
    </citation>
    <scope>NUCLEOTIDE SEQUENCE [LARGE SCALE GENOMIC DNA]</scope>
    <source>
        <strain evidence="7">1611_PpyrPB1</strain>
        <tissue evidence="7">Whole body</tissue>
    </source>
</reference>
<evidence type="ECO:0000259" key="6">
    <source>
        <dbReference type="PROSITE" id="PS50888"/>
    </source>
</evidence>
<dbReference type="GO" id="GO:0008194">
    <property type="term" value="F:UDP-glycosyltransferase activity"/>
    <property type="evidence" value="ECO:0007669"/>
    <property type="project" value="InterPro"/>
</dbReference>
<feature type="compositionally biased region" description="Acidic residues" evidence="4">
    <location>
        <begin position="225"/>
        <end position="241"/>
    </location>
</feature>
<feature type="compositionally biased region" description="Basic residues" evidence="4">
    <location>
        <begin position="980"/>
        <end position="1005"/>
    </location>
</feature>
<dbReference type="PANTHER" id="PTHR48043">
    <property type="entry name" value="EG:EG0003.4 PROTEIN-RELATED"/>
    <property type="match status" value="1"/>
</dbReference>
<dbReference type="Pfam" id="PF00010">
    <property type="entry name" value="HLH"/>
    <property type="match status" value="1"/>
</dbReference>
<proteinExistence type="inferred from homology"/>
<dbReference type="InterPro" id="IPR050271">
    <property type="entry name" value="UDP-glycosyltransferase"/>
</dbReference>
<feature type="compositionally biased region" description="Basic residues" evidence="4">
    <location>
        <begin position="275"/>
        <end position="295"/>
    </location>
</feature>
<feature type="transmembrane region" description="Helical" evidence="5">
    <location>
        <begin position="807"/>
        <end position="834"/>
    </location>
</feature>
<keyword evidence="5" id="KW-0472">Membrane</keyword>
<dbReference type="FunFam" id="3.40.50.2000:FF:000050">
    <property type="entry name" value="UDP-glucuronosyltransferase"/>
    <property type="match status" value="1"/>
</dbReference>
<feature type="compositionally biased region" description="Basic and acidic residues" evidence="4">
    <location>
        <begin position="968"/>
        <end position="979"/>
    </location>
</feature>
<organism evidence="7 8">
    <name type="scientific">Photinus pyralis</name>
    <name type="common">Common eastern firefly</name>
    <name type="synonym">Lampyris pyralis</name>
    <dbReference type="NCBI Taxonomy" id="7054"/>
    <lineage>
        <taxon>Eukaryota</taxon>
        <taxon>Metazoa</taxon>
        <taxon>Ecdysozoa</taxon>
        <taxon>Arthropoda</taxon>
        <taxon>Hexapoda</taxon>
        <taxon>Insecta</taxon>
        <taxon>Pterygota</taxon>
        <taxon>Neoptera</taxon>
        <taxon>Endopterygota</taxon>
        <taxon>Coleoptera</taxon>
        <taxon>Polyphaga</taxon>
        <taxon>Elateriformia</taxon>
        <taxon>Elateroidea</taxon>
        <taxon>Lampyridae</taxon>
        <taxon>Lampyrinae</taxon>
        <taxon>Photinus</taxon>
    </lineage>
</organism>
<evidence type="ECO:0000256" key="5">
    <source>
        <dbReference type="SAM" id="Phobius"/>
    </source>
</evidence>
<feature type="region of interest" description="Disordered" evidence="4">
    <location>
        <begin position="1787"/>
        <end position="1806"/>
    </location>
</feature>
<keyword evidence="3" id="KW-0808">Transferase</keyword>
<keyword evidence="8" id="KW-1185">Reference proteome</keyword>
<dbReference type="SUPFAM" id="SSF53756">
    <property type="entry name" value="UDP-Glycosyltransferase/glycogen phosphorylase"/>
    <property type="match status" value="1"/>
</dbReference>
<dbReference type="EMBL" id="VVIM01000008">
    <property type="protein sequence ID" value="KAB0795150.1"/>
    <property type="molecule type" value="Genomic_DNA"/>
</dbReference>
<feature type="domain" description="BHLH" evidence="6">
    <location>
        <begin position="839"/>
        <end position="891"/>
    </location>
</feature>
<feature type="compositionally biased region" description="Polar residues" evidence="4">
    <location>
        <begin position="1666"/>
        <end position="1675"/>
    </location>
</feature>
<feature type="compositionally biased region" description="Low complexity" evidence="4">
    <location>
        <begin position="1645"/>
        <end position="1659"/>
    </location>
</feature>
<feature type="region of interest" description="Disordered" evidence="4">
    <location>
        <begin position="190"/>
        <end position="309"/>
    </location>
</feature>
<feature type="compositionally biased region" description="Basic and acidic residues" evidence="4">
    <location>
        <begin position="1299"/>
        <end position="1316"/>
    </location>
</feature>
<dbReference type="PROSITE" id="PS00375">
    <property type="entry name" value="UDPGT"/>
    <property type="match status" value="1"/>
</dbReference>
<feature type="transmembrane region" description="Helical" evidence="5">
    <location>
        <begin position="532"/>
        <end position="550"/>
    </location>
</feature>
<sequence>MRWRERLVSDYVPQELQTMKAWLILGHIMYLTVQVQLQSTQQNVTKRGLQDQISYYTDPASVRYFPVAPSNIHPYANPHQTGEYPKQVAVQQVLYDYPHDTSDHLHAPTQYHNHQQVQAPIVSPVHHPHSAIAAPVQHSAVVHHGQSYSRFVHPYPASPPLAPAPGAHTHVNPPIYTSKIVYHPQRAHIHPTQPAPVVTQKPFRPSPLISTTYNKGKPKQSEEYTRDEDEDHENYEEDDEEFKPYKSSKYSDSDDDEEDGHYRVQEDDDEDRFSRNVRKPRNKKHSSKPKTHYKSFKYTSSNSKPTKDIYESRQTQNIPAIAHRQSFRQENWIYFSSAMKVTLHLLILITLITFAQCAKILGIFHGFSSSHQQLGNKILLELARRGHQVTAIVQRKFAPNTANKNYQPIIIDYDSYLKNQSINLYKSAEKGLLDKIWSTSGGGLGLTELFFNQSSVQNLLKSNQEFDMVILEQFLNDAFKGFCNFYKAHCVAVSVVGLSRSTNLQMGNPLNPSYVPEVLSSYSSEMSFFQRLVNTFSVVFGVINFYWSILPKHNEILQKNFPGSPPITELYYKTSLLLLNSHASICSPVPLVPNMIEIGGFHLNSPQELPRDLQNYLDEAEDGVIYFSMGSNLRGNDMDESKRNAIVKVFSQLKQRVLWKWENDTIPGQPDNVKLGKWLPQQDILGHPNIKLFVTHGGLLSIIETIYHGVPIVGIPIFGDQEMNMAVVEADGYGKLLRFSALTEETFRKALTEVLNNDKYKENAIRRSRIMHDQPMKPLDRAMFWIEYVLRHEGAPHLRTGALNLNWFQVLCLDVLTVIILIVIAFIFSAYCIITVRLEVFKKCREWEKIRRDKLNNAFSVLSKLLPNHDPALTWSKVDILHRATEYIEELQVKLKNVLTTEGVNKTKRCEVKMLYGRVKKLLLRNEQLCKLLKDASITIPSGYGVKNFKDPRRWANRITQEEAKEFQKEELQKENKERTVKKKKKTTTVANKHQRKVNRKAKLAPKKPPVIRLQLSNIIPLANPQPLPKVSNRPCFIITNKPTLNLPLGLQQNGKAKASTVVTNSNSLTTPKVASVIKPPLSTTTLPKVSSQTLNKLGPGTLILANGNIVPILPPSAVLPSPTILTNPTPIILKPPPANTTLIVMPPATSATSATKSVAINNNVTIHPRIRPKPITCTTQSNKVPIPAIPRFKETITEKVITKKKEVENKTNKKTKRKVANNQFPNKKSKPAPVNKPQADENKENKVENPAVSANESEIVEKEPPVNKENAPEEVPGVNEEKMDTVEQSEIVAPVIEDKTTEEVQDSIPKEKDPPVEAPAKSQEQDKINTPPPTTTSELAVNLNHSELSNDIFSTLQVPIGGQNPESTSPTAAFLLAFPLVSSLTGVKVTEVIEEENSDSRHGTPTLLQIGTMETTKTTQSVNAESLTPNLLNLDNFSFFSANNFYPSFDNGSVVDSAKISSACAKVTDVSSTAKVASTTSTSLPVYSTEPAIVSKPTMSVVSNSFTQQTPAVSYSKPSLPPPLVTSSYLQNSVPTNNCTSTQRKPADMQYNPVSIAQCNAFNPFSDFSKPNSYPSFSKSYSDPLYTNSNYGYGHHNETNFNQNVYYPPKSSKPNNAYNATNYSEISYNSSDSRKRHMPYYHQNKTQPKPNTKSTKTNPKPPINWMTTPDFRSQPPSGDYLVPPIDYNPNTFYTSSSTHTTYFNTTSSMYPSTEFQNSIGDNRKAFDSSLPILPTNSSQRNEFEENQFPWSPTKLPQFLETPHTFVSSTLPTLVGDLALGTAQTQFNEQKGEQPKTKESTRRSKVNSVTYDNQSNFLSVSQLVENKTEASSSRTTTRRNSGNRNVKSNSQKKRQSPSKTRNC</sequence>
<feature type="compositionally biased region" description="Low complexity" evidence="4">
    <location>
        <begin position="1831"/>
        <end position="1845"/>
    </location>
</feature>
<feature type="region of interest" description="Disordered" evidence="4">
    <location>
        <begin position="1823"/>
        <end position="1863"/>
    </location>
</feature>
<dbReference type="Gene3D" id="3.40.50.2000">
    <property type="entry name" value="Glycogen Phosphorylase B"/>
    <property type="match status" value="1"/>
</dbReference>
<dbReference type="InterPro" id="IPR036638">
    <property type="entry name" value="HLH_DNA-bd_sf"/>
</dbReference>
<dbReference type="InterPro" id="IPR002213">
    <property type="entry name" value="UDP_glucos_trans"/>
</dbReference>
<gene>
    <name evidence="7" type="ORF">PPYR_11989</name>
</gene>
<feature type="region of interest" description="Disordered" evidence="4">
    <location>
        <begin position="1208"/>
        <end position="1274"/>
    </location>
</feature>
<dbReference type="CDD" id="cd00083">
    <property type="entry name" value="bHLH_SF"/>
    <property type="match status" value="1"/>
</dbReference>
<dbReference type="SUPFAM" id="SSF47459">
    <property type="entry name" value="HLH, helix-loop-helix DNA-binding domain"/>
    <property type="match status" value="1"/>
</dbReference>
<feature type="region of interest" description="Disordered" evidence="4">
    <location>
        <begin position="968"/>
        <end position="1005"/>
    </location>
</feature>
<dbReference type="PANTHER" id="PTHR48043:SF159">
    <property type="entry name" value="EG:EG0003.4 PROTEIN-RELATED"/>
    <property type="match status" value="1"/>
</dbReference>
<feature type="compositionally biased region" description="Basic residues" evidence="4">
    <location>
        <begin position="1850"/>
        <end position="1863"/>
    </location>
</feature>
<evidence type="ECO:0000313" key="8">
    <source>
        <dbReference type="Proteomes" id="UP000327044"/>
    </source>
</evidence>
<keyword evidence="5" id="KW-0812">Transmembrane</keyword>
<dbReference type="Proteomes" id="UP000327044">
    <property type="component" value="Unassembled WGS sequence"/>
</dbReference>
<dbReference type="InterPro" id="IPR011598">
    <property type="entry name" value="bHLH_dom"/>
</dbReference>
<keyword evidence="2" id="KW-0328">Glycosyltransferase</keyword>